<reference evidence="2 3" key="1">
    <citation type="submission" date="2019-03" db="EMBL/GenBank/DDBJ databases">
        <title>First draft genome of Liparis tanakae, snailfish: a comprehensive survey of snailfish specific genes.</title>
        <authorList>
            <person name="Kim W."/>
            <person name="Song I."/>
            <person name="Jeong J.-H."/>
            <person name="Kim D."/>
            <person name="Kim S."/>
            <person name="Ryu S."/>
            <person name="Song J.Y."/>
            <person name="Lee S.K."/>
        </authorList>
    </citation>
    <scope>NUCLEOTIDE SEQUENCE [LARGE SCALE GENOMIC DNA]</scope>
    <source>
        <tissue evidence="2">Muscle</tissue>
    </source>
</reference>
<keyword evidence="3" id="KW-1185">Reference proteome</keyword>
<evidence type="ECO:0000313" key="3">
    <source>
        <dbReference type="Proteomes" id="UP000314294"/>
    </source>
</evidence>
<dbReference type="AlphaFoldDB" id="A0A4Z2G749"/>
<evidence type="ECO:0000313" key="2">
    <source>
        <dbReference type="EMBL" id="TNN49376.1"/>
    </source>
</evidence>
<dbReference type="Proteomes" id="UP000314294">
    <property type="component" value="Unassembled WGS sequence"/>
</dbReference>
<comment type="caution">
    <text evidence="2">The sequence shown here is derived from an EMBL/GenBank/DDBJ whole genome shotgun (WGS) entry which is preliminary data.</text>
</comment>
<name>A0A4Z2G749_9TELE</name>
<feature type="region of interest" description="Disordered" evidence="1">
    <location>
        <begin position="1"/>
        <end position="23"/>
    </location>
</feature>
<evidence type="ECO:0000256" key="1">
    <source>
        <dbReference type="SAM" id="MobiDB-lite"/>
    </source>
</evidence>
<dbReference type="EMBL" id="SRLO01000659">
    <property type="protein sequence ID" value="TNN49376.1"/>
    <property type="molecule type" value="Genomic_DNA"/>
</dbReference>
<proteinExistence type="predicted"/>
<organism evidence="2 3">
    <name type="scientific">Liparis tanakae</name>
    <name type="common">Tanaka's snailfish</name>
    <dbReference type="NCBI Taxonomy" id="230148"/>
    <lineage>
        <taxon>Eukaryota</taxon>
        <taxon>Metazoa</taxon>
        <taxon>Chordata</taxon>
        <taxon>Craniata</taxon>
        <taxon>Vertebrata</taxon>
        <taxon>Euteleostomi</taxon>
        <taxon>Actinopterygii</taxon>
        <taxon>Neopterygii</taxon>
        <taxon>Teleostei</taxon>
        <taxon>Neoteleostei</taxon>
        <taxon>Acanthomorphata</taxon>
        <taxon>Eupercaria</taxon>
        <taxon>Perciformes</taxon>
        <taxon>Cottioidei</taxon>
        <taxon>Cottales</taxon>
        <taxon>Liparidae</taxon>
        <taxon>Liparis</taxon>
    </lineage>
</organism>
<sequence>MDEGAPTGGNRSEGGVRESWVEGPTPFSRPFHLPLATPTSLGPHSLHLGLMPVSPVARSLGWGAHYHTWNVFLQSLDWSFTIPSN</sequence>
<gene>
    <name evidence="2" type="ORF">EYF80_040437</name>
</gene>
<protein>
    <submittedName>
        <fullName evidence="2">Uncharacterized protein</fullName>
    </submittedName>
</protein>
<accession>A0A4Z2G749</accession>